<proteinExistence type="inferred from homology"/>
<comment type="similarity">
    <text evidence="1">Belongs to the peroxiredoxin family. AhpC/Prx1 subfamily.</text>
</comment>
<evidence type="ECO:0000256" key="1">
    <source>
        <dbReference type="ARBA" id="ARBA00009796"/>
    </source>
</evidence>
<evidence type="ECO:0000256" key="2">
    <source>
        <dbReference type="ARBA" id="ARBA00023002"/>
    </source>
</evidence>
<feature type="domain" description="Thioredoxin" evidence="3">
    <location>
        <begin position="18"/>
        <end position="194"/>
    </location>
</feature>
<dbReference type="EMBL" id="CP110343">
    <property type="protein sequence ID" value="WPX97989.1"/>
    <property type="molecule type" value="Genomic_DNA"/>
</dbReference>
<dbReference type="SUPFAM" id="SSF52833">
    <property type="entry name" value="Thioredoxin-like"/>
    <property type="match status" value="1"/>
</dbReference>
<name>A0ABZ0UPD9_9RICK</name>
<protein>
    <submittedName>
        <fullName evidence="4">Peroxiredoxin</fullName>
    </submittedName>
</protein>
<dbReference type="Proteomes" id="UP001325140">
    <property type="component" value="Chromosome"/>
</dbReference>
<dbReference type="InterPro" id="IPR013766">
    <property type="entry name" value="Thioredoxin_domain"/>
</dbReference>
<reference evidence="4" key="1">
    <citation type="submission" date="2022-10" db="EMBL/GenBank/DDBJ databases">
        <title>Host association and intracellularity evolved multiple times independently in the Rickettsiales.</title>
        <authorList>
            <person name="Castelli M."/>
            <person name="Nardi T."/>
            <person name="Gammuto L."/>
            <person name="Bellinzona G."/>
            <person name="Sabaneyeva E."/>
            <person name="Potekhin A."/>
            <person name="Serra V."/>
            <person name="Petroni G."/>
            <person name="Sassera D."/>
        </authorList>
    </citation>
    <scope>NUCLEOTIDE SEQUENCE [LARGE SCALE GENOMIC DNA]</scope>
    <source>
        <strain evidence="4">US_Bl 11III1</strain>
    </source>
</reference>
<evidence type="ECO:0000259" key="3">
    <source>
        <dbReference type="PROSITE" id="PS51352"/>
    </source>
</evidence>
<organism evidence="4 5">
    <name type="scientific">Candidatus Fokinia crypta</name>
    <dbReference type="NCBI Taxonomy" id="1920990"/>
    <lineage>
        <taxon>Bacteria</taxon>
        <taxon>Pseudomonadati</taxon>
        <taxon>Pseudomonadota</taxon>
        <taxon>Alphaproteobacteria</taxon>
        <taxon>Rickettsiales</taxon>
        <taxon>Candidatus Midichloriaceae</taxon>
        <taxon>Candidatus Fokinia</taxon>
    </lineage>
</organism>
<keyword evidence="5" id="KW-1185">Reference proteome</keyword>
<dbReference type="CDD" id="cd03015">
    <property type="entry name" value="PRX_Typ2cys"/>
    <property type="match status" value="1"/>
</dbReference>
<dbReference type="Pfam" id="PF00578">
    <property type="entry name" value="AhpC-TSA"/>
    <property type="match status" value="1"/>
</dbReference>
<dbReference type="InterPro" id="IPR036249">
    <property type="entry name" value="Thioredoxin-like_sf"/>
</dbReference>
<dbReference type="PANTHER" id="PTHR10681">
    <property type="entry name" value="THIOREDOXIN PEROXIDASE"/>
    <property type="match status" value="1"/>
</dbReference>
<gene>
    <name evidence="4" type="ORF">Fokcrypt_00516</name>
</gene>
<dbReference type="Pfam" id="PF10417">
    <property type="entry name" value="1-cysPrx_C"/>
    <property type="match status" value="1"/>
</dbReference>
<evidence type="ECO:0000313" key="4">
    <source>
        <dbReference type="EMBL" id="WPX97989.1"/>
    </source>
</evidence>
<dbReference type="Gene3D" id="3.40.30.10">
    <property type="entry name" value="Glutaredoxin"/>
    <property type="match status" value="1"/>
</dbReference>
<dbReference type="InterPro" id="IPR050217">
    <property type="entry name" value="Peroxiredoxin"/>
</dbReference>
<dbReference type="PROSITE" id="PS51352">
    <property type="entry name" value="THIOREDOXIN_2"/>
    <property type="match status" value="1"/>
</dbReference>
<dbReference type="PANTHER" id="PTHR10681:SF164">
    <property type="entry name" value="THIOREDOXIN PEROXIDASE 1"/>
    <property type="match status" value="1"/>
</dbReference>
<evidence type="ECO:0000313" key="5">
    <source>
        <dbReference type="Proteomes" id="UP001325140"/>
    </source>
</evidence>
<sequence length="229" mass="25123">MSIVGCSILNFPDCKVKVVSGDSVADLSKIASHPEVHGNSLNAVQKDGAFTICDATLHSIIRGYQEYKILFFFYPLNFTFVCPSEIIALNKMRDEFASRKTKVFLVSVDSHYSHIAYATTSKENGGIGEIGHAMISDINKELSIALGVLHHSGISLRAAIVIGDDGIVKHQTVNELAIGRNTNELLRILDAIDHNKQYGEVCPINWKKGEVAMTPNVDGMKKYINTLDS</sequence>
<accession>A0ABZ0UPD9</accession>
<dbReference type="InterPro" id="IPR019479">
    <property type="entry name" value="Peroxiredoxin_C"/>
</dbReference>
<keyword evidence="2" id="KW-0560">Oxidoreductase</keyword>
<dbReference type="InterPro" id="IPR000866">
    <property type="entry name" value="AhpC/TSA"/>
</dbReference>